<dbReference type="CDD" id="cd02511">
    <property type="entry name" value="Beta4Glucosyltransferase"/>
    <property type="match status" value="1"/>
</dbReference>
<evidence type="ECO:0000259" key="2">
    <source>
        <dbReference type="Pfam" id="PF00535"/>
    </source>
</evidence>
<comment type="caution">
    <text evidence="3">The sequence shown here is derived from an EMBL/GenBank/DDBJ whole genome shotgun (WGS) entry which is preliminary data.</text>
</comment>
<dbReference type="InterPro" id="IPR029044">
    <property type="entry name" value="Nucleotide-diphossugar_trans"/>
</dbReference>
<accession>A0A7K0EDW3</accession>
<organism evidence="3 4">
    <name type="scientific">Larkinella terrae</name>
    <dbReference type="NCBI Taxonomy" id="2025311"/>
    <lineage>
        <taxon>Bacteria</taxon>
        <taxon>Pseudomonadati</taxon>
        <taxon>Bacteroidota</taxon>
        <taxon>Cytophagia</taxon>
        <taxon>Cytophagales</taxon>
        <taxon>Spirosomataceae</taxon>
        <taxon>Larkinella</taxon>
    </lineage>
</organism>
<protein>
    <submittedName>
        <fullName evidence="3">Glycosyltransferase</fullName>
    </submittedName>
</protein>
<gene>
    <name evidence="3" type="ORF">GJJ30_01820</name>
</gene>
<proteinExistence type="inferred from homology"/>
<keyword evidence="4" id="KW-1185">Reference proteome</keyword>
<evidence type="ECO:0000256" key="1">
    <source>
        <dbReference type="ARBA" id="ARBA00038494"/>
    </source>
</evidence>
<dbReference type="Pfam" id="PF00535">
    <property type="entry name" value="Glycos_transf_2"/>
    <property type="match status" value="1"/>
</dbReference>
<dbReference type="PANTHER" id="PTHR43630:SF2">
    <property type="entry name" value="GLYCOSYLTRANSFERASE"/>
    <property type="match status" value="1"/>
</dbReference>
<sequence>MSSMPVPSPPFVSAVMITLNSARILPDVLSALTWCDEIVVVDSGSADETLSIAREFGCRTLHRDFDGFGSQKGFAVNQARNHWVLVVDADEIMTDELRAEIQLRLTEVETGRLSFRGFEVPISLVFLGRLMRYGGEYKMPHLRLFDKRFGNYNTARVHEDVVLNGTVGKLTNHMLHDSYGSIHEYFEKFNRYTTAGAHDLQARGKRGFITQMIFRFPITFIKEYLIKRNFLNGYPGFIWSLFSGMYPVVKYAKLRELRSRHTYTSGRVAAESNRSRSN</sequence>
<dbReference type="RefSeq" id="WP_154172542.1">
    <property type="nucleotide sequence ID" value="NZ_WJXZ01000001.1"/>
</dbReference>
<dbReference type="Gene3D" id="3.90.550.10">
    <property type="entry name" value="Spore Coat Polysaccharide Biosynthesis Protein SpsA, Chain A"/>
    <property type="match status" value="1"/>
</dbReference>
<comment type="similarity">
    <text evidence="1">Belongs to the glycosyltransferase 2 family. WaaE/KdtX subfamily.</text>
</comment>
<dbReference type="EMBL" id="WJXZ01000001">
    <property type="protein sequence ID" value="MRS60013.1"/>
    <property type="molecule type" value="Genomic_DNA"/>
</dbReference>
<name>A0A7K0EDW3_9BACT</name>
<reference evidence="3 4" key="1">
    <citation type="journal article" date="2018" name="Antonie Van Leeuwenhoek">
        <title>Larkinella terrae sp. nov., isolated from soil on Jeju Island, South Korea.</title>
        <authorList>
            <person name="Ten L.N."/>
            <person name="Jeon J."/>
            <person name="Park S.J."/>
            <person name="Park S."/>
            <person name="Lee S.Y."/>
            <person name="Kim M.K."/>
            <person name="Jung H.Y."/>
        </authorList>
    </citation>
    <scope>NUCLEOTIDE SEQUENCE [LARGE SCALE GENOMIC DNA]</scope>
    <source>
        <strain evidence="3 4">KCTC 52001</strain>
    </source>
</reference>
<dbReference type="PANTHER" id="PTHR43630">
    <property type="entry name" value="POLY-BETA-1,6-N-ACETYL-D-GLUCOSAMINE SYNTHASE"/>
    <property type="match status" value="1"/>
</dbReference>
<evidence type="ECO:0000313" key="3">
    <source>
        <dbReference type="EMBL" id="MRS60013.1"/>
    </source>
</evidence>
<feature type="domain" description="Glycosyltransferase 2-like" evidence="2">
    <location>
        <begin position="13"/>
        <end position="98"/>
    </location>
</feature>
<evidence type="ECO:0000313" key="4">
    <source>
        <dbReference type="Proteomes" id="UP000441754"/>
    </source>
</evidence>
<dbReference type="GO" id="GO:0016740">
    <property type="term" value="F:transferase activity"/>
    <property type="evidence" value="ECO:0007669"/>
    <property type="project" value="UniProtKB-KW"/>
</dbReference>
<dbReference type="SUPFAM" id="SSF53448">
    <property type="entry name" value="Nucleotide-diphospho-sugar transferases"/>
    <property type="match status" value="1"/>
</dbReference>
<dbReference type="InterPro" id="IPR001173">
    <property type="entry name" value="Glyco_trans_2-like"/>
</dbReference>
<dbReference type="Proteomes" id="UP000441754">
    <property type="component" value="Unassembled WGS sequence"/>
</dbReference>
<dbReference type="AlphaFoldDB" id="A0A7K0EDW3"/>
<keyword evidence="3" id="KW-0808">Transferase</keyword>
<dbReference type="OrthoDB" id="9815923at2"/>